<name>A0A179SNQ1_9BACI</name>
<dbReference type="AlphaFoldDB" id="A0A179SNQ1"/>
<feature type="domain" description="Flagellar assembly protein FliH/Type III secretion system HrpE" evidence="9">
    <location>
        <begin position="129"/>
        <end position="245"/>
    </location>
</feature>
<protein>
    <recommendedName>
        <fullName evidence="7">Flagellar assembly protein FliH</fullName>
    </recommendedName>
</protein>
<keyword evidence="5" id="KW-0653">Protein transport</keyword>
<reference evidence="11" key="1">
    <citation type="submission" date="2016-04" db="EMBL/GenBank/DDBJ databases">
        <authorList>
            <person name="Lyu Z."/>
            <person name="Lyu W."/>
        </authorList>
    </citation>
    <scope>NUCLEOTIDE SEQUENCE [LARGE SCALE GENOMIC DNA]</scope>
    <source>
        <strain evidence="11">C44</strain>
    </source>
</reference>
<dbReference type="PANTHER" id="PTHR34982:SF1">
    <property type="entry name" value="FLAGELLAR ASSEMBLY PROTEIN FLIH"/>
    <property type="match status" value="1"/>
</dbReference>
<feature type="coiled-coil region" evidence="8">
    <location>
        <begin position="51"/>
        <end position="82"/>
    </location>
</feature>
<evidence type="ECO:0000256" key="8">
    <source>
        <dbReference type="SAM" id="Coils"/>
    </source>
</evidence>
<dbReference type="PANTHER" id="PTHR34982">
    <property type="entry name" value="YOP PROTEINS TRANSLOCATION PROTEIN L"/>
    <property type="match status" value="1"/>
</dbReference>
<dbReference type="EMBL" id="LWSG01000042">
    <property type="protein sequence ID" value="OAS83337.1"/>
    <property type="molecule type" value="Genomic_DNA"/>
</dbReference>
<keyword evidence="3" id="KW-0813">Transport</keyword>
<keyword evidence="6" id="KW-1006">Bacterial flagellum protein export</keyword>
<keyword evidence="8" id="KW-0175">Coiled coil</keyword>
<dbReference type="NCBIfam" id="TIGR03825">
    <property type="entry name" value="FliH_bacil"/>
    <property type="match status" value="1"/>
</dbReference>
<dbReference type="STRING" id="152268.A6K24_09470"/>
<dbReference type="Pfam" id="PF02108">
    <property type="entry name" value="FliH"/>
    <property type="match status" value="1"/>
</dbReference>
<keyword evidence="11" id="KW-1185">Reference proteome</keyword>
<evidence type="ECO:0000256" key="1">
    <source>
        <dbReference type="ARBA" id="ARBA00003041"/>
    </source>
</evidence>
<comment type="function">
    <text evidence="1">Needed for flagellar regrowth and assembly.</text>
</comment>
<evidence type="ECO:0000256" key="3">
    <source>
        <dbReference type="ARBA" id="ARBA00022448"/>
    </source>
</evidence>
<organism evidence="10 11">
    <name type="scientific">Metabacillus litoralis</name>
    <dbReference type="NCBI Taxonomy" id="152268"/>
    <lineage>
        <taxon>Bacteria</taxon>
        <taxon>Bacillati</taxon>
        <taxon>Bacillota</taxon>
        <taxon>Bacilli</taxon>
        <taxon>Bacillales</taxon>
        <taxon>Bacillaceae</taxon>
        <taxon>Metabacillus</taxon>
    </lineage>
</organism>
<evidence type="ECO:0000256" key="6">
    <source>
        <dbReference type="ARBA" id="ARBA00023225"/>
    </source>
</evidence>
<evidence type="ECO:0000259" key="9">
    <source>
        <dbReference type="Pfam" id="PF02108"/>
    </source>
</evidence>
<proteinExistence type="inferred from homology"/>
<comment type="similarity">
    <text evidence="2">Belongs to the FliH family.</text>
</comment>
<sequence>MILLSRLIKVQYYKNDNDKQPIAVQGIEVLLNEKYKHINDPKTDMHASYIIQTAKEEAEQLIQSAQAEKTRLQLQIENDRRAWEQEHEQLFEQVRQEGYAEGLELGRQEALRQYQGYIEDSQRIVDMAKKDYDETIQSAEDTILSLSIKLAEKIIAAKLAESPDKFLPLIQQGLNEVKEYENIKIHVHPSYYELLLSHKDELKLLVTNDTDISIYASAELNVDDCYIESAFGRIDVSIDTQLKQLKNQLLQLLDEG</sequence>
<dbReference type="InterPro" id="IPR018035">
    <property type="entry name" value="Flagellar_FliH/T3SS_HrpE"/>
</dbReference>
<dbReference type="GO" id="GO:0005829">
    <property type="term" value="C:cytosol"/>
    <property type="evidence" value="ECO:0007669"/>
    <property type="project" value="TreeGrafter"/>
</dbReference>
<dbReference type="InterPro" id="IPR051472">
    <property type="entry name" value="T3SS_Stator/FliH"/>
</dbReference>
<evidence type="ECO:0000313" key="10">
    <source>
        <dbReference type="EMBL" id="OAS83337.1"/>
    </source>
</evidence>
<gene>
    <name evidence="10" type="ORF">A6K24_09470</name>
</gene>
<comment type="caution">
    <text evidence="10">The sequence shown here is derived from an EMBL/GenBank/DDBJ whole genome shotgun (WGS) entry which is preliminary data.</text>
</comment>
<dbReference type="InterPro" id="IPR022524">
    <property type="entry name" value="FliH_Bacilli"/>
</dbReference>
<evidence type="ECO:0000256" key="7">
    <source>
        <dbReference type="NCBIfam" id="TIGR03825"/>
    </source>
</evidence>
<evidence type="ECO:0000256" key="2">
    <source>
        <dbReference type="ARBA" id="ARBA00006602"/>
    </source>
</evidence>
<evidence type="ECO:0000313" key="11">
    <source>
        <dbReference type="Proteomes" id="UP000078534"/>
    </source>
</evidence>
<keyword evidence="4" id="KW-1005">Bacterial flagellum biogenesis</keyword>
<accession>A0A179SNQ1</accession>
<dbReference type="Proteomes" id="UP000078534">
    <property type="component" value="Unassembled WGS sequence"/>
</dbReference>
<evidence type="ECO:0000256" key="4">
    <source>
        <dbReference type="ARBA" id="ARBA00022795"/>
    </source>
</evidence>
<dbReference type="GO" id="GO:0015031">
    <property type="term" value="P:protein transport"/>
    <property type="evidence" value="ECO:0007669"/>
    <property type="project" value="UniProtKB-KW"/>
</dbReference>
<evidence type="ECO:0000256" key="5">
    <source>
        <dbReference type="ARBA" id="ARBA00022927"/>
    </source>
</evidence>
<dbReference type="GO" id="GO:0044781">
    <property type="term" value="P:bacterial-type flagellum organization"/>
    <property type="evidence" value="ECO:0007669"/>
    <property type="project" value="UniProtKB-KW"/>
</dbReference>